<dbReference type="PANTHER" id="PTHR45947">
    <property type="entry name" value="SULFOQUINOVOSYL TRANSFERASE SQD2"/>
    <property type="match status" value="1"/>
</dbReference>
<dbReference type="Proteomes" id="UP000032544">
    <property type="component" value="Unassembled WGS sequence"/>
</dbReference>
<protein>
    <recommendedName>
        <fullName evidence="1">Glycosyl transferase family 1 domain-containing protein</fullName>
    </recommendedName>
</protein>
<dbReference type="RefSeq" id="WP_045025993.1">
    <property type="nucleotide sequence ID" value="NZ_JRHC01000001.1"/>
</dbReference>
<dbReference type="STRING" id="1544798.LH29_02795"/>
<dbReference type="PANTHER" id="PTHR45947:SF3">
    <property type="entry name" value="SULFOQUINOVOSYL TRANSFERASE SQD2"/>
    <property type="match status" value="1"/>
</dbReference>
<dbReference type="GO" id="GO:0016757">
    <property type="term" value="F:glycosyltransferase activity"/>
    <property type="evidence" value="ECO:0007669"/>
    <property type="project" value="InterPro"/>
</dbReference>
<keyword evidence="3" id="KW-1185">Reference proteome</keyword>
<reference evidence="2 3" key="1">
    <citation type="submission" date="2014-09" db="EMBL/GenBank/DDBJ databases">
        <title>Draft Genome Sequence of Draconibacterium sp. JN14CK-3.</title>
        <authorList>
            <person name="Dong C."/>
            <person name="Lai Q."/>
            <person name="Shao Z."/>
        </authorList>
    </citation>
    <scope>NUCLEOTIDE SEQUENCE [LARGE SCALE GENOMIC DNA]</scope>
    <source>
        <strain evidence="2 3">JN14CK-3</strain>
    </source>
</reference>
<comment type="caution">
    <text evidence="2">The sequence shown here is derived from an EMBL/GenBank/DDBJ whole genome shotgun (WGS) entry which is preliminary data.</text>
</comment>
<dbReference type="AlphaFoldDB" id="A0A0D8JBY9"/>
<evidence type="ECO:0000259" key="1">
    <source>
        <dbReference type="Pfam" id="PF00534"/>
    </source>
</evidence>
<organism evidence="2 3">
    <name type="scientific">Draconibacterium sediminis</name>
    <dbReference type="NCBI Taxonomy" id="1544798"/>
    <lineage>
        <taxon>Bacteria</taxon>
        <taxon>Pseudomonadati</taxon>
        <taxon>Bacteroidota</taxon>
        <taxon>Bacteroidia</taxon>
        <taxon>Marinilabiliales</taxon>
        <taxon>Prolixibacteraceae</taxon>
        <taxon>Draconibacterium</taxon>
    </lineage>
</organism>
<dbReference type="Pfam" id="PF00534">
    <property type="entry name" value="Glycos_transf_1"/>
    <property type="match status" value="1"/>
</dbReference>
<proteinExistence type="predicted"/>
<sequence length="334" mass="38799">MAEAKQKILFIYSPWTTFTKTDYDILASKYEVVKYQFKPKKGLIKVSIQFLKQLFYLAFNIWRFDIVYVWFGDFHSFLPVLFARILGKKSFVVIGGYDVANIPEINYGSLNRPLRKKLTLFSFRHATLCLPVVEGLEEKLKQICPKAKSKTIHTGYQFQLNERFDFDATREKIVLTVSITENYQRYMVKGLDRFKELAEKLPEYKFIVVGVKEAAKSLFEPIPKNLFLFPPVEQHELINFYKQASYYAQFSRSEGLPNALCEAMLYGCVPLGMEVGGIASAINTDGLLLKDWAPEICMNYVLSNSRLNRTQISNEILNKFELKNRIKMLLEIIY</sequence>
<accession>A0A0D8JBY9</accession>
<dbReference type="InterPro" id="IPR050194">
    <property type="entry name" value="Glycosyltransferase_grp1"/>
</dbReference>
<evidence type="ECO:0000313" key="3">
    <source>
        <dbReference type="Proteomes" id="UP000032544"/>
    </source>
</evidence>
<name>A0A0D8JBY9_9BACT</name>
<feature type="domain" description="Glycosyl transferase family 1" evidence="1">
    <location>
        <begin position="188"/>
        <end position="283"/>
    </location>
</feature>
<dbReference type="Gene3D" id="3.40.50.2000">
    <property type="entry name" value="Glycogen Phosphorylase B"/>
    <property type="match status" value="2"/>
</dbReference>
<evidence type="ECO:0000313" key="2">
    <source>
        <dbReference type="EMBL" id="KJF44437.1"/>
    </source>
</evidence>
<dbReference type="InterPro" id="IPR001296">
    <property type="entry name" value="Glyco_trans_1"/>
</dbReference>
<dbReference type="OrthoDB" id="9811239at2"/>
<dbReference type="SUPFAM" id="SSF53756">
    <property type="entry name" value="UDP-Glycosyltransferase/glycogen phosphorylase"/>
    <property type="match status" value="1"/>
</dbReference>
<dbReference type="EMBL" id="JRHC01000001">
    <property type="protein sequence ID" value="KJF44437.1"/>
    <property type="molecule type" value="Genomic_DNA"/>
</dbReference>
<gene>
    <name evidence="2" type="ORF">LH29_02795</name>
</gene>